<accession>A0AA35SKD9</accession>
<reference evidence="1" key="1">
    <citation type="submission" date="2023-03" db="EMBL/GenBank/DDBJ databases">
        <authorList>
            <person name="Steffen K."/>
            <person name="Cardenas P."/>
        </authorList>
    </citation>
    <scope>NUCLEOTIDE SEQUENCE</scope>
</reference>
<evidence type="ECO:0000313" key="1">
    <source>
        <dbReference type="EMBL" id="CAI8031715.1"/>
    </source>
</evidence>
<comment type="caution">
    <text evidence="1">The sequence shown here is derived from an EMBL/GenBank/DDBJ whole genome shotgun (WGS) entry which is preliminary data.</text>
</comment>
<organism evidence="1 2">
    <name type="scientific">Geodia barretti</name>
    <name type="common">Barrett's horny sponge</name>
    <dbReference type="NCBI Taxonomy" id="519541"/>
    <lineage>
        <taxon>Eukaryota</taxon>
        <taxon>Metazoa</taxon>
        <taxon>Porifera</taxon>
        <taxon>Demospongiae</taxon>
        <taxon>Heteroscleromorpha</taxon>
        <taxon>Tetractinellida</taxon>
        <taxon>Astrophorina</taxon>
        <taxon>Geodiidae</taxon>
        <taxon>Geodia</taxon>
    </lineage>
</organism>
<sequence>MQVIMQCCFLPCINECTLNIIMLLSSSSFDHFLVQICCYFISQSAEG</sequence>
<gene>
    <name evidence="1" type="ORF">GBAR_LOCUS17982</name>
</gene>
<dbReference type="EMBL" id="CASHTH010002557">
    <property type="protein sequence ID" value="CAI8031715.1"/>
    <property type="molecule type" value="Genomic_DNA"/>
</dbReference>
<name>A0AA35SKD9_GEOBA</name>
<protein>
    <submittedName>
        <fullName evidence="1">Uncharacterized protein</fullName>
    </submittedName>
</protein>
<dbReference type="AlphaFoldDB" id="A0AA35SKD9"/>
<evidence type="ECO:0000313" key="2">
    <source>
        <dbReference type="Proteomes" id="UP001174909"/>
    </source>
</evidence>
<dbReference type="Proteomes" id="UP001174909">
    <property type="component" value="Unassembled WGS sequence"/>
</dbReference>
<proteinExistence type="predicted"/>
<keyword evidence="2" id="KW-1185">Reference proteome</keyword>